<gene>
    <name evidence="2" type="ORF">BLL52_4127</name>
</gene>
<evidence type="ECO:0000256" key="1">
    <source>
        <dbReference type="SAM" id="MobiDB-lite"/>
    </source>
</evidence>
<dbReference type="Proteomes" id="UP000185911">
    <property type="component" value="Unassembled WGS sequence"/>
</dbReference>
<comment type="caution">
    <text evidence="2">The sequence shown here is derived from an EMBL/GenBank/DDBJ whole genome shotgun (WGS) entry which is preliminary data.</text>
</comment>
<keyword evidence="3" id="KW-1185">Reference proteome</keyword>
<dbReference type="EMBL" id="MSYM01000020">
    <property type="protein sequence ID" value="OLP04548.1"/>
    <property type="molecule type" value="Genomic_DNA"/>
</dbReference>
<reference evidence="2 3" key="1">
    <citation type="submission" date="2017-01" db="EMBL/GenBank/DDBJ databases">
        <title>Genome sequence of Rhodoferax antarcticus ANT.BR, a psychrophilic purple nonsulfur bacterium from an Antarctic microbial mat.</title>
        <authorList>
            <person name="Baker J."/>
            <person name="Riester C."/>
            <person name="Skinner B."/>
            <person name="Newell A."/>
            <person name="Swingley W."/>
            <person name="Madigan M."/>
            <person name="Jung D."/>
            <person name="Asao M."/>
            <person name="Chen M."/>
            <person name="Loughlin P."/>
            <person name="Pan H."/>
            <person name="Lin S."/>
            <person name="Li N."/>
            <person name="Shaw J."/>
            <person name="Prado M."/>
            <person name="Sherman C."/>
            <person name="Li X."/>
            <person name="Tang J."/>
            <person name="Blankenship R."/>
            <person name="Zhao T."/>
            <person name="Touchman J."/>
            <person name="Sattley M."/>
        </authorList>
    </citation>
    <scope>NUCLEOTIDE SEQUENCE [LARGE SCALE GENOMIC DNA]</scope>
    <source>
        <strain evidence="2 3">ANT.BR</strain>
    </source>
</reference>
<accession>A0A1Q8Y968</accession>
<organism evidence="2 3">
    <name type="scientific">Rhodoferax antarcticus ANT.BR</name>
    <dbReference type="NCBI Taxonomy" id="1111071"/>
    <lineage>
        <taxon>Bacteria</taxon>
        <taxon>Pseudomonadati</taxon>
        <taxon>Pseudomonadota</taxon>
        <taxon>Betaproteobacteria</taxon>
        <taxon>Burkholderiales</taxon>
        <taxon>Comamonadaceae</taxon>
        <taxon>Rhodoferax</taxon>
    </lineage>
</organism>
<evidence type="ECO:0000313" key="2">
    <source>
        <dbReference type="EMBL" id="OLP04548.1"/>
    </source>
</evidence>
<name>A0A1Q8Y968_9BURK</name>
<proteinExistence type="predicted"/>
<feature type="compositionally biased region" description="Polar residues" evidence="1">
    <location>
        <begin position="15"/>
        <end position="27"/>
    </location>
</feature>
<protein>
    <submittedName>
        <fullName evidence="2">Uncharacterized protein</fullName>
    </submittedName>
</protein>
<feature type="region of interest" description="Disordered" evidence="1">
    <location>
        <begin position="1"/>
        <end position="27"/>
    </location>
</feature>
<evidence type="ECO:0000313" key="3">
    <source>
        <dbReference type="Proteomes" id="UP000185911"/>
    </source>
</evidence>
<dbReference type="AlphaFoldDB" id="A0A1Q8Y968"/>
<sequence>MPHIKTEKSPYPCPWNSTDAGHSISTRPKQKQARFALSHLHYADKEMANG</sequence>